<evidence type="ECO:0000313" key="1">
    <source>
        <dbReference type="EMBL" id="EMF58324.1"/>
    </source>
</evidence>
<sequence>MGERVLVPDDVTGWSPGRHVRMVRLGDEDPGEFLLDRGPCGLVELQLVEALQVEGDRVERAVALPSERALAPGGEPPR</sequence>
<gene>
    <name evidence="1" type="ORF">SBD_0996</name>
</gene>
<organism evidence="1 2">
    <name type="scientific">Streptomyces bottropensis ATCC 25435</name>
    <dbReference type="NCBI Taxonomy" id="1054862"/>
    <lineage>
        <taxon>Bacteria</taxon>
        <taxon>Bacillati</taxon>
        <taxon>Actinomycetota</taxon>
        <taxon>Actinomycetes</taxon>
        <taxon>Kitasatosporales</taxon>
        <taxon>Streptomycetaceae</taxon>
        <taxon>Streptomyces</taxon>
    </lineage>
</organism>
<dbReference type="AlphaFoldDB" id="M3G169"/>
<accession>M3G169</accession>
<protein>
    <submittedName>
        <fullName evidence="1">Uncharacterized protein</fullName>
    </submittedName>
</protein>
<reference evidence="2" key="1">
    <citation type="journal article" date="2013" name="Genome Announc.">
        <title>Draft Genome Sequence of Streptomyces bottropensis ATCC 25435, a Bottromycin-Producing Actinomycete.</title>
        <authorList>
            <person name="Zhang H."/>
            <person name="Zhou W."/>
            <person name="Zhuang Y."/>
            <person name="Liang X."/>
            <person name="Liu T."/>
        </authorList>
    </citation>
    <scope>NUCLEOTIDE SEQUENCE [LARGE SCALE GENOMIC DNA]</scope>
    <source>
        <strain evidence="2">ATCC 25435</strain>
    </source>
</reference>
<dbReference type="EMBL" id="KB405056">
    <property type="protein sequence ID" value="EMF58324.1"/>
    <property type="molecule type" value="Genomic_DNA"/>
</dbReference>
<dbReference type="Proteomes" id="UP000030760">
    <property type="component" value="Unassembled WGS sequence"/>
</dbReference>
<name>M3G169_9ACTN</name>
<evidence type="ECO:0000313" key="2">
    <source>
        <dbReference type="Proteomes" id="UP000030760"/>
    </source>
</evidence>
<proteinExistence type="predicted"/>